<dbReference type="GO" id="GO:0008270">
    <property type="term" value="F:zinc ion binding"/>
    <property type="evidence" value="ECO:0007669"/>
    <property type="project" value="UniProtKB-KW"/>
</dbReference>
<dbReference type="Gene3D" id="6.10.140.2220">
    <property type="match status" value="1"/>
</dbReference>
<dbReference type="Pfam" id="PF01753">
    <property type="entry name" value="zf-MYND"/>
    <property type="match status" value="1"/>
</dbReference>
<evidence type="ECO:0000256" key="3">
    <source>
        <dbReference type="ARBA" id="ARBA00022833"/>
    </source>
</evidence>
<dbReference type="OrthoDB" id="432970at2759"/>
<protein>
    <recommendedName>
        <fullName evidence="4">MYND-type domain-containing protein</fullName>
    </recommendedName>
</protein>
<keyword evidence="2" id="KW-0863">Zinc-finger</keyword>
<name>A0A6A5RKN8_9PLEO</name>
<keyword evidence="3" id="KW-0862">Zinc</keyword>
<evidence type="ECO:0000313" key="6">
    <source>
        <dbReference type="Proteomes" id="UP000800082"/>
    </source>
</evidence>
<evidence type="ECO:0000313" key="5">
    <source>
        <dbReference type="EMBL" id="KAF1927840.1"/>
    </source>
</evidence>
<evidence type="ECO:0000256" key="2">
    <source>
        <dbReference type="ARBA" id="ARBA00022771"/>
    </source>
</evidence>
<dbReference type="InterPro" id="IPR002893">
    <property type="entry name" value="Znf_MYND"/>
</dbReference>
<feature type="domain" description="MYND-type" evidence="4">
    <location>
        <begin position="23"/>
        <end position="50"/>
    </location>
</feature>
<dbReference type="EMBL" id="ML978970">
    <property type="protein sequence ID" value="KAF1927840.1"/>
    <property type="molecule type" value="Genomic_DNA"/>
</dbReference>
<dbReference type="SUPFAM" id="SSF144232">
    <property type="entry name" value="HIT/MYND zinc finger-like"/>
    <property type="match status" value="1"/>
</dbReference>
<evidence type="ECO:0000256" key="1">
    <source>
        <dbReference type="ARBA" id="ARBA00022723"/>
    </source>
</evidence>
<accession>A0A6A5RKN8</accession>
<dbReference type="AlphaFoldDB" id="A0A6A5RKN8"/>
<dbReference type="Proteomes" id="UP000800082">
    <property type="component" value="Unassembled WGS sequence"/>
</dbReference>
<sequence length="84" mass="9612">MPDGQDAFRHGLRLRVGAPQINFKCGGCGDACFCDRERQKNIRPFHKRYCNKEPIGMSLEDMEEHLESRMCALDRAKPSKKSKA</sequence>
<dbReference type="GeneID" id="54350360"/>
<reference evidence="5" key="1">
    <citation type="journal article" date="2020" name="Stud. Mycol.">
        <title>101 Dothideomycetes genomes: a test case for predicting lifestyles and emergence of pathogens.</title>
        <authorList>
            <person name="Haridas S."/>
            <person name="Albert R."/>
            <person name="Binder M."/>
            <person name="Bloem J."/>
            <person name="Labutti K."/>
            <person name="Salamov A."/>
            <person name="Andreopoulos B."/>
            <person name="Baker S."/>
            <person name="Barry K."/>
            <person name="Bills G."/>
            <person name="Bluhm B."/>
            <person name="Cannon C."/>
            <person name="Castanera R."/>
            <person name="Culley D."/>
            <person name="Daum C."/>
            <person name="Ezra D."/>
            <person name="Gonzalez J."/>
            <person name="Henrissat B."/>
            <person name="Kuo A."/>
            <person name="Liang C."/>
            <person name="Lipzen A."/>
            <person name="Lutzoni F."/>
            <person name="Magnuson J."/>
            <person name="Mondo S."/>
            <person name="Nolan M."/>
            <person name="Ohm R."/>
            <person name="Pangilinan J."/>
            <person name="Park H.-J."/>
            <person name="Ramirez L."/>
            <person name="Alfaro M."/>
            <person name="Sun H."/>
            <person name="Tritt A."/>
            <person name="Yoshinaga Y."/>
            <person name="Zwiers L.-H."/>
            <person name="Turgeon B."/>
            <person name="Goodwin S."/>
            <person name="Spatafora J."/>
            <person name="Crous P."/>
            <person name="Grigoriev I."/>
        </authorList>
    </citation>
    <scope>NUCLEOTIDE SEQUENCE</scope>
    <source>
        <strain evidence="5">CBS 183.55</strain>
    </source>
</reference>
<dbReference type="RefSeq" id="XP_033448092.1">
    <property type="nucleotide sequence ID" value="XM_033592692.1"/>
</dbReference>
<organism evidence="5 6">
    <name type="scientific">Didymella exigua CBS 183.55</name>
    <dbReference type="NCBI Taxonomy" id="1150837"/>
    <lineage>
        <taxon>Eukaryota</taxon>
        <taxon>Fungi</taxon>
        <taxon>Dikarya</taxon>
        <taxon>Ascomycota</taxon>
        <taxon>Pezizomycotina</taxon>
        <taxon>Dothideomycetes</taxon>
        <taxon>Pleosporomycetidae</taxon>
        <taxon>Pleosporales</taxon>
        <taxon>Pleosporineae</taxon>
        <taxon>Didymellaceae</taxon>
        <taxon>Didymella</taxon>
    </lineage>
</organism>
<gene>
    <name evidence="5" type="ORF">M421DRAFT_421036</name>
</gene>
<proteinExistence type="predicted"/>
<keyword evidence="1" id="KW-0479">Metal-binding</keyword>
<keyword evidence="6" id="KW-1185">Reference proteome</keyword>
<evidence type="ECO:0000259" key="4">
    <source>
        <dbReference type="Pfam" id="PF01753"/>
    </source>
</evidence>